<gene>
    <name evidence="1" type="ORF">OVY01_08130</name>
</gene>
<dbReference type="Proteomes" id="UP001082899">
    <property type="component" value="Unassembled WGS sequence"/>
</dbReference>
<accession>A0ABT3ZKZ4</accession>
<proteinExistence type="predicted"/>
<protein>
    <submittedName>
        <fullName evidence="1">Uncharacterized protein</fullName>
    </submittedName>
</protein>
<name>A0ABT3ZKZ4_9BURK</name>
<dbReference type="RefSeq" id="WP_267846959.1">
    <property type="nucleotide sequence ID" value="NZ_JAPMXC010000001.1"/>
</dbReference>
<comment type="caution">
    <text evidence="1">The sequence shown here is derived from an EMBL/GenBank/DDBJ whole genome shotgun (WGS) entry which is preliminary data.</text>
</comment>
<evidence type="ECO:0000313" key="2">
    <source>
        <dbReference type="Proteomes" id="UP001082899"/>
    </source>
</evidence>
<reference evidence="1" key="1">
    <citation type="submission" date="2022-11" db="EMBL/GenBank/DDBJ databases">
        <title>Robbsia betulipollinis sp. nov., isolated from pollen of birch (Betula pendula).</title>
        <authorList>
            <person name="Shi H."/>
            <person name="Ambika Manirajan B."/>
            <person name="Ratering S."/>
            <person name="Geissler-Plaum R."/>
            <person name="Schnell S."/>
        </authorList>
    </citation>
    <scope>NUCLEOTIDE SEQUENCE</scope>
    <source>
        <strain evidence="1">Bb-Pol-6</strain>
    </source>
</reference>
<organism evidence="1 2">
    <name type="scientific">Robbsia betulipollinis</name>
    <dbReference type="NCBI Taxonomy" id="2981849"/>
    <lineage>
        <taxon>Bacteria</taxon>
        <taxon>Pseudomonadati</taxon>
        <taxon>Pseudomonadota</taxon>
        <taxon>Betaproteobacteria</taxon>
        <taxon>Burkholderiales</taxon>
        <taxon>Burkholderiaceae</taxon>
        <taxon>Robbsia</taxon>
    </lineage>
</organism>
<sequence>MIRPGKPDLLPDTHRERIGSFENARHGTGRLHAQADARIVRAIASARGTSLENVRAGNWITLLALLSHVGNLLAAPRSLGQCQAGAPFSVKRAPPGDGIDAVFNVTGIVERDFRQYCIATNQNAAGRERHACEIGHIARIKRATDSRTVYAIGRHRNEPVNVLSMRSVSHDASPPQHFSLYSRHPVARNTMSTYRMTLGVDLSRKGAADFMRLREKSPSGEWRSVLHVGRDGKNRLRLTRPGPTGRMVHAGLANLQDFGIRRSDYFTLLATVCWQGADSSIGIQLARKDDLVDRVKTTQAEAIQPAGTRTDAQRADLYVIRFGSDDAVQYRASFGLENVSGRLGSVNLHSLTEHHCSI</sequence>
<dbReference type="EMBL" id="JAPMXC010000001">
    <property type="protein sequence ID" value="MCY0387199.1"/>
    <property type="molecule type" value="Genomic_DNA"/>
</dbReference>
<keyword evidence="2" id="KW-1185">Reference proteome</keyword>
<evidence type="ECO:0000313" key="1">
    <source>
        <dbReference type="EMBL" id="MCY0387199.1"/>
    </source>
</evidence>